<accession>A0AA39W643</accession>
<dbReference type="EMBL" id="JAUESC010000003">
    <property type="protein sequence ID" value="KAK0602756.1"/>
    <property type="molecule type" value="Genomic_DNA"/>
</dbReference>
<dbReference type="AlphaFoldDB" id="A0AA39W643"/>
<sequence length="92" mass="10547">MFEEESEEFLKEKLEALMASAMEFLDEQDGEEERLELMEELVDEERINEIEEVGSGELETQLPTPPRKHRNTFTQFLPNCAQGSNKGGRAPS</sequence>
<protein>
    <submittedName>
        <fullName evidence="1">Uncharacterized protein</fullName>
    </submittedName>
</protein>
<dbReference type="Proteomes" id="UP001168877">
    <property type="component" value="Unassembled WGS sequence"/>
</dbReference>
<comment type="caution">
    <text evidence="1">The sequence shown here is derived from an EMBL/GenBank/DDBJ whole genome shotgun (WGS) entry which is preliminary data.</text>
</comment>
<gene>
    <name evidence="1" type="ORF">LWI29_036719</name>
</gene>
<proteinExistence type="predicted"/>
<keyword evidence="2" id="KW-1185">Reference proteome</keyword>
<evidence type="ECO:0000313" key="1">
    <source>
        <dbReference type="EMBL" id="KAK0602756.1"/>
    </source>
</evidence>
<reference evidence="1" key="1">
    <citation type="journal article" date="2022" name="Plant J.">
        <title>Strategies of tolerance reflected in two North American maple genomes.</title>
        <authorList>
            <person name="McEvoy S.L."/>
            <person name="Sezen U.U."/>
            <person name="Trouern-Trend A."/>
            <person name="McMahon S.M."/>
            <person name="Schaberg P.G."/>
            <person name="Yang J."/>
            <person name="Wegrzyn J.L."/>
            <person name="Swenson N.G."/>
        </authorList>
    </citation>
    <scope>NUCLEOTIDE SEQUENCE</scope>
    <source>
        <strain evidence="1">NS2018</strain>
    </source>
</reference>
<organism evidence="1 2">
    <name type="scientific">Acer saccharum</name>
    <name type="common">Sugar maple</name>
    <dbReference type="NCBI Taxonomy" id="4024"/>
    <lineage>
        <taxon>Eukaryota</taxon>
        <taxon>Viridiplantae</taxon>
        <taxon>Streptophyta</taxon>
        <taxon>Embryophyta</taxon>
        <taxon>Tracheophyta</taxon>
        <taxon>Spermatophyta</taxon>
        <taxon>Magnoliopsida</taxon>
        <taxon>eudicotyledons</taxon>
        <taxon>Gunneridae</taxon>
        <taxon>Pentapetalae</taxon>
        <taxon>rosids</taxon>
        <taxon>malvids</taxon>
        <taxon>Sapindales</taxon>
        <taxon>Sapindaceae</taxon>
        <taxon>Hippocastanoideae</taxon>
        <taxon>Acereae</taxon>
        <taxon>Acer</taxon>
    </lineage>
</organism>
<name>A0AA39W643_ACESA</name>
<reference evidence="1" key="2">
    <citation type="submission" date="2023-06" db="EMBL/GenBank/DDBJ databases">
        <authorList>
            <person name="Swenson N.G."/>
            <person name="Wegrzyn J.L."/>
            <person name="Mcevoy S.L."/>
        </authorList>
    </citation>
    <scope>NUCLEOTIDE SEQUENCE</scope>
    <source>
        <strain evidence="1">NS2018</strain>
        <tissue evidence="1">Leaf</tissue>
    </source>
</reference>
<evidence type="ECO:0000313" key="2">
    <source>
        <dbReference type="Proteomes" id="UP001168877"/>
    </source>
</evidence>